<keyword evidence="1" id="KW-1133">Transmembrane helix</keyword>
<keyword evidence="1" id="KW-0472">Membrane</keyword>
<name>A0A285TSV1_9PROT</name>
<gene>
    <name evidence="2" type="ORF">SAMN05428964_10547</name>
</gene>
<sequence length="111" mass="12618">MRNKPLFFILILFGGIAVYTVVFTQQTHSSWRSEVLTPVEENIADNQELTVVLDYYRSCTDRKANLSQAIANACLTETAEFVERLQLPASAFGLMRQLAINNTAFWRSGRE</sequence>
<protein>
    <submittedName>
        <fullName evidence="2">Uncharacterized protein</fullName>
    </submittedName>
</protein>
<evidence type="ECO:0000313" key="2">
    <source>
        <dbReference type="EMBL" id="SOC26094.1"/>
    </source>
</evidence>
<keyword evidence="1" id="KW-0812">Transmembrane</keyword>
<dbReference type="Proteomes" id="UP000219068">
    <property type="component" value="Unassembled WGS sequence"/>
</dbReference>
<dbReference type="EMBL" id="OBMM01000005">
    <property type="protein sequence ID" value="SOC26094.1"/>
    <property type="molecule type" value="Genomic_DNA"/>
</dbReference>
<proteinExistence type="predicted"/>
<accession>A0A285TSV1</accession>
<feature type="transmembrane region" description="Helical" evidence="1">
    <location>
        <begin position="6"/>
        <end position="24"/>
    </location>
</feature>
<evidence type="ECO:0000313" key="3">
    <source>
        <dbReference type="Proteomes" id="UP000219068"/>
    </source>
</evidence>
<evidence type="ECO:0000256" key="1">
    <source>
        <dbReference type="SAM" id="Phobius"/>
    </source>
</evidence>
<organism evidence="2 3">
    <name type="scientific">Thalassospira xiamenensis</name>
    <dbReference type="NCBI Taxonomy" id="220697"/>
    <lineage>
        <taxon>Bacteria</taxon>
        <taxon>Pseudomonadati</taxon>
        <taxon>Pseudomonadota</taxon>
        <taxon>Alphaproteobacteria</taxon>
        <taxon>Rhodospirillales</taxon>
        <taxon>Thalassospiraceae</taxon>
        <taxon>Thalassospira</taxon>
    </lineage>
</organism>
<reference evidence="2 3" key="1">
    <citation type="submission" date="2017-08" db="EMBL/GenBank/DDBJ databases">
        <authorList>
            <person name="de Groot N.N."/>
        </authorList>
    </citation>
    <scope>NUCLEOTIDE SEQUENCE [LARGE SCALE GENOMIC DNA]</scope>
    <source>
        <strain evidence="2 3">USBA 78</strain>
    </source>
</reference>
<dbReference type="AlphaFoldDB" id="A0A285TSV1"/>